<organism evidence="1">
    <name type="scientific">marine sediment metagenome</name>
    <dbReference type="NCBI Taxonomy" id="412755"/>
    <lineage>
        <taxon>unclassified sequences</taxon>
        <taxon>metagenomes</taxon>
        <taxon>ecological metagenomes</taxon>
    </lineage>
</organism>
<accession>X0Y2P4</accession>
<dbReference type="CDD" id="cd06561">
    <property type="entry name" value="AlkD_like"/>
    <property type="match status" value="1"/>
</dbReference>
<dbReference type="Pfam" id="PF08713">
    <property type="entry name" value="DNA_alkylation"/>
    <property type="match status" value="1"/>
</dbReference>
<comment type="caution">
    <text evidence="1">The sequence shown here is derived from an EMBL/GenBank/DDBJ whole genome shotgun (WGS) entry which is preliminary data.</text>
</comment>
<feature type="non-terminal residue" evidence="1">
    <location>
        <position position="198"/>
    </location>
</feature>
<dbReference type="PANTHER" id="PTHR41291">
    <property type="entry name" value="DNA ALKYLATION REPAIR PROTEIN"/>
    <property type="match status" value="1"/>
</dbReference>
<gene>
    <name evidence="1" type="ORF">S01H1_62586</name>
</gene>
<evidence type="ECO:0008006" key="2">
    <source>
        <dbReference type="Google" id="ProtNLM"/>
    </source>
</evidence>
<name>X0Y2P4_9ZZZZ</name>
<evidence type="ECO:0000313" key="1">
    <source>
        <dbReference type="EMBL" id="GAG41647.1"/>
    </source>
</evidence>
<protein>
    <recommendedName>
        <fullName evidence="2">DNA alkylation repair enzyme</fullName>
    </recommendedName>
</protein>
<dbReference type="Gene3D" id="1.25.10.90">
    <property type="match status" value="1"/>
</dbReference>
<dbReference type="EMBL" id="BARS01041119">
    <property type="protein sequence ID" value="GAG41647.1"/>
    <property type="molecule type" value="Genomic_DNA"/>
</dbReference>
<proteinExistence type="predicted"/>
<dbReference type="InterPro" id="IPR014825">
    <property type="entry name" value="DNA_alkylation"/>
</dbReference>
<reference evidence="1" key="1">
    <citation type="journal article" date="2014" name="Front. Microbiol.">
        <title>High frequency of phylogenetically diverse reductive dehalogenase-homologous genes in deep subseafloor sedimentary metagenomes.</title>
        <authorList>
            <person name="Kawai M."/>
            <person name="Futagami T."/>
            <person name="Toyoda A."/>
            <person name="Takaki Y."/>
            <person name="Nishi S."/>
            <person name="Hori S."/>
            <person name="Arai W."/>
            <person name="Tsubouchi T."/>
            <person name="Morono Y."/>
            <person name="Uchiyama I."/>
            <person name="Ito T."/>
            <person name="Fujiyama A."/>
            <person name="Inagaki F."/>
            <person name="Takami H."/>
        </authorList>
    </citation>
    <scope>NUCLEOTIDE SEQUENCE</scope>
    <source>
        <strain evidence="1">Expedition CK06-06</strain>
    </source>
</reference>
<dbReference type="AlphaFoldDB" id="X0Y2P4"/>
<dbReference type="InterPro" id="IPR016024">
    <property type="entry name" value="ARM-type_fold"/>
</dbReference>
<sequence>MQYENILKKLKALSNPQAVEGMARFGISPENTYGISIPNLRKMAKEIGRDHSLAQQLWNSGIHEARILASMIDELNQVTKKQMDAWIRDFDSWDVCDQCCMNLFDKTPFVWEKAIEWTNREKEFEKRAGFALMACLAWHDKESPDKKFLVLLPAIKREADDDRNYVKKAVNWALRNIGKRNLNLNKKAIETAKKIQKT</sequence>
<dbReference type="PANTHER" id="PTHR41291:SF1">
    <property type="entry name" value="DNA ALKYLATION REPAIR PROTEIN"/>
    <property type="match status" value="1"/>
</dbReference>
<dbReference type="SUPFAM" id="SSF48371">
    <property type="entry name" value="ARM repeat"/>
    <property type="match status" value="1"/>
</dbReference>